<gene>
    <name evidence="7" type="ORF">AA15669_0054</name>
</gene>
<evidence type="ECO:0000313" key="8">
    <source>
        <dbReference type="Proteomes" id="UP001062901"/>
    </source>
</evidence>
<keyword evidence="4 6" id="KW-1133">Transmembrane helix</keyword>
<evidence type="ECO:0000256" key="2">
    <source>
        <dbReference type="ARBA" id="ARBA00009773"/>
    </source>
</evidence>
<feature type="transmembrane region" description="Helical" evidence="6">
    <location>
        <begin position="88"/>
        <end position="106"/>
    </location>
</feature>
<feature type="transmembrane region" description="Helical" evidence="6">
    <location>
        <begin position="143"/>
        <end position="164"/>
    </location>
</feature>
<sequence length="288" mass="31335">MLPVTFIGYKVVDELQNALHWFNDILHSGLAEPQWINHLPIGAAQAHKLWQAHLAQPQQIQELLDSVGLNFSKGLSMTHQVGSQVAPLVHRVILFFFSFLTLFFLLKDGHSIKDKCLKSSHRLFGSQGETLARQIIASIHGSVSGLVLVGLGEGFVMGIAYVLAGAPQPIIFGLGTAIAAMVPMLGWIAVTIVVLLMIATKSSMLAAIAVWIVGAIVLFVADHFIRPFLIGGTTKVPFLWVLLGIFGGAETWHLLGLFVGPAIMAALHLLWDIWTESPTSKNNIVKEK</sequence>
<proteinExistence type="inferred from homology"/>
<name>A0ABQ0NVW2_9PROT</name>
<dbReference type="InterPro" id="IPR002549">
    <property type="entry name" value="AI-2E-like"/>
</dbReference>
<organism evidence="7 8">
    <name type="scientific">Saccharibacter floricola DSM 15669</name>
    <dbReference type="NCBI Taxonomy" id="1123227"/>
    <lineage>
        <taxon>Bacteria</taxon>
        <taxon>Pseudomonadati</taxon>
        <taxon>Pseudomonadota</taxon>
        <taxon>Alphaproteobacteria</taxon>
        <taxon>Acetobacterales</taxon>
        <taxon>Acetobacteraceae</taxon>
        <taxon>Saccharibacter</taxon>
    </lineage>
</organism>
<comment type="subcellular location">
    <subcellularLocation>
        <location evidence="1">Membrane</location>
        <topology evidence="1">Multi-pass membrane protein</topology>
    </subcellularLocation>
</comment>
<protein>
    <submittedName>
        <fullName evidence="7">Permease</fullName>
    </submittedName>
</protein>
<evidence type="ECO:0000256" key="6">
    <source>
        <dbReference type="SAM" id="Phobius"/>
    </source>
</evidence>
<feature type="transmembrane region" description="Helical" evidence="6">
    <location>
        <begin position="170"/>
        <end position="198"/>
    </location>
</feature>
<evidence type="ECO:0000256" key="5">
    <source>
        <dbReference type="ARBA" id="ARBA00023136"/>
    </source>
</evidence>
<dbReference type="PANTHER" id="PTHR21716">
    <property type="entry name" value="TRANSMEMBRANE PROTEIN"/>
    <property type="match status" value="1"/>
</dbReference>
<evidence type="ECO:0000313" key="7">
    <source>
        <dbReference type="EMBL" id="GBQ04603.1"/>
    </source>
</evidence>
<reference evidence="7" key="1">
    <citation type="submission" date="2013-04" db="EMBL/GenBank/DDBJ databases">
        <title>The genome sequencing project of 58 acetic acid bacteria.</title>
        <authorList>
            <person name="Okamoto-Kainuma A."/>
            <person name="Ishikawa M."/>
            <person name="Umino S."/>
            <person name="Koizumi Y."/>
            <person name="Shiwa Y."/>
            <person name="Yoshikawa H."/>
            <person name="Matsutani M."/>
            <person name="Matsushita K."/>
        </authorList>
    </citation>
    <scope>NUCLEOTIDE SEQUENCE</scope>
    <source>
        <strain evidence="7">DSM 15669</strain>
    </source>
</reference>
<feature type="transmembrane region" description="Helical" evidence="6">
    <location>
        <begin position="205"/>
        <end position="226"/>
    </location>
</feature>
<evidence type="ECO:0000256" key="1">
    <source>
        <dbReference type="ARBA" id="ARBA00004141"/>
    </source>
</evidence>
<comment type="caution">
    <text evidence="7">The sequence shown here is derived from an EMBL/GenBank/DDBJ whole genome shotgun (WGS) entry which is preliminary data.</text>
</comment>
<keyword evidence="8" id="KW-1185">Reference proteome</keyword>
<dbReference type="Proteomes" id="UP001062901">
    <property type="component" value="Unassembled WGS sequence"/>
</dbReference>
<evidence type="ECO:0000256" key="4">
    <source>
        <dbReference type="ARBA" id="ARBA00022989"/>
    </source>
</evidence>
<feature type="transmembrane region" description="Helical" evidence="6">
    <location>
        <begin position="238"/>
        <end position="271"/>
    </location>
</feature>
<dbReference type="EMBL" id="BAQD01000001">
    <property type="protein sequence ID" value="GBQ04603.1"/>
    <property type="molecule type" value="Genomic_DNA"/>
</dbReference>
<keyword evidence="3 6" id="KW-0812">Transmembrane</keyword>
<dbReference type="PANTHER" id="PTHR21716:SF61">
    <property type="entry name" value="BLR8064 PROTEIN"/>
    <property type="match status" value="1"/>
</dbReference>
<evidence type="ECO:0000256" key="3">
    <source>
        <dbReference type="ARBA" id="ARBA00022692"/>
    </source>
</evidence>
<accession>A0ABQ0NVW2</accession>
<dbReference type="Pfam" id="PF01594">
    <property type="entry name" value="AI-2E_transport"/>
    <property type="match status" value="1"/>
</dbReference>
<keyword evidence="5 6" id="KW-0472">Membrane</keyword>
<comment type="similarity">
    <text evidence="2">Belongs to the autoinducer-2 exporter (AI-2E) (TC 2.A.86) family.</text>
</comment>